<accession>A0A183B7A1</accession>
<dbReference type="PROSITE" id="PS00126">
    <property type="entry name" value="PDEASE_I_1"/>
    <property type="match status" value="1"/>
</dbReference>
<evidence type="ECO:0000256" key="2">
    <source>
        <dbReference type="ARBA" id="ARBA00022801"/>
    </source>
</evidence>
<dbReference type="Pfam" id="PF00233">
    <property type="entry name" value="PDEase_I"/>
    <property type="match status" value="1"/>
</dbReference>
<dbReference type="EMBL" id="UZAN01059466">
    <property type="protein sequence ID" value="VDP92359.1"/>
    <property type="molecule type" value="Genomic_DNA"/>
</dbReference>
<dbReference type="InterPro" id="IPR023088">
    <property type="entry name" value="PDEase"/>
</dbReference>
<keyword evidence="2" id="KW-0378">Hydrolase</keyword>
<dbReference type="GO" id="GO:0004114">
    <property type="term" value="F:3',5'-cyclic-nucleotide phosphodiesterase activity"/>
    <property type="evidence" value="ECO:0007669"/>
    <property type="project" value="InterPro"/>
</dbReference>
<dbReference type="OrthoDB" id="546632at2759"/>
<feature type="domain" description="PDEase" evidence="5">
    <location>
        <begin position="1"/>
        <end position="287"/>
    </location>
</feature>
<feature type="binding site" evidence="4">
    <location>
        <position position="75"/>
    </location>
    <ligand>
        <name>Zn(2+)</name>
        <dbReference type="ChEBI" id="CHEBI:29105"/>
        <label>1</label>
    </ligand>
</feature>
<evidence type="ECO:0000256" key="3">
    <source>
        <dbReference type="PIRSR" id="PIRSR623088-1"/>
    </source>
</evidence>
<dbReference type="InterPro" id="IPR036971">
    <property type="entry name" value="PDEase_catalytic_dom_sf"/>
</dbReference>
<feature type="binding site" evidence="4">
    <location>
        <position position="76"/>
    </location>
    <ligand>
        <name>Zn(2+)</name>
        <dbReference type="ChEBI" id="CHEBI:29105"/>
        <label>1</label>
    </ligand>
</feature>
<feature type="binding site" evidence="4">
    <location>
        <position position="220"/>
    </location>
    <ligand>
        <name>Zn(2+)</name>
        <dbReference type="ChEBI" id="CHEBI:29105"/>
        <label>1</label>
    </ligand>
</feature>
<dbReference type="Gene3D" id="1.10.1300.10">
    <property type="entry name" value="3'5'-cyclic nucleotide phosphodiesterase, catalytic domain"/>
    <property type="match status" value="1"/>
</dbReference>
<keyword evidence="1 4" id="KW-0479">Metal-binding</keyword>
<feature type="binding site" evidence="4">
    <location>
        <position position="39"/>
    </location>
    <ligand>
        <name>Zn(2+)</name>
        <dbReference type="ChEBI" id="CHEBI:29105"/>
        <label>1</label>
    </ligand>
</feature>
<dbReference type="GO" id="GO:0007165">
    <property type="term" value="P:signal transduction"/>
    <property type="evidence" value="ECO:0007669"/>
    <property type="project" value="InterPro"/>
</dbReference>
<dbReference type="GO" id="GO:0046872">
    <property type="term" value="F:metal ion binding"/>
    <property type="evidence" value="ECO:0007669"/>
    <property type="project" value="UniProtKB-KW"/>
</dbReference>
<dbReference type="SMART" id="SM00471">
    <property type="entry name" value="HDc"/>
    <property type="match status" value="1"/>
</dbReference>
<dbReference type="InterPro" id="IPR003607">
    <property type="entry name" value="HD/PDEase_dom"/>
</dbReference>
<organism evidence="8">
    <name type="scientific">Echinostoma caproni</name>
    <dbReference type="NCBI Taxonomy" id="27848"/>
    <lineage>
        <taxon>Eukaryota</taxon>
        <taxon>Metazoa</taxon>
        <taxon>Spiralia</taxon>
        <taxon>Lophotrochozoa</taxon>
        <taxon>Platyhelminthes</taxon>
        <taxon>Trematoda</taxon>
        <taxon>Digenea</taxon>
        <taxon>Plagiorchiida</taxon>
        <taxon>Echinostomata</taxon>
        <taxon>Echinostomatoidea</taxon>
        <taxon>Echinostomatidae</taxon>
        <taxon>Echinostoma</taxon>
    </lineage>
</organism>
<reference evidence="6 7" key="2">
    <citation type="submission" date="2018-11" db="EMBL/GenBank/DDBJ databases">
        <authorList>
            <consortium name="Pathogen Informatics"/>
        </authorList>
    </citation>
    <scope>NUCLEOTIDE SEQUENCE [LARGE SCALE GENOMIC DNA]</scope>
    <source>
        <strain evidence="6 7">Egypt</strain>
    </source>
</reference>
<dbReference type="CDD" id="cd00077">
    <property type="entry name" value="HDc"/>
    <property type="match status" value="1"/>
</dbReference>
<sequence length="287" mass="32671">MFLDLNLPQLCHFPVEVLETWILAVYRRYNDVPFHNFKHAFMVTQMMYTIIKQVDLPSYLAPLDLLVLLFSALSHDLDHPGFTNSYQVNRRSWLALRYNDISPLENHHCAVAFDLVSIPATNILVGLSPAEYQWFRKAVIRCVLATDMATHKDCVDQFRAVLPKLVPTGFDASVSSVERCPVSEDDDGRPLDHVEQLRSRLADDSDSRLTLLLILLKTCDISNEVRPTAVADPWLDCLLEEFFVQVSINATCCVRQIAFKPSFHPQLTERCMGDVALTIVRIPHISC</sequence>
<evidence type="ECO:0000259" key="5">
    <source>
        <dbReference type="PROSITE" id="PS51845"/>
    </source>
</evidence>
<evidence type="ECO:0000313" key="6">
    <source>
        <dbReference type="EMBL" id="VDP92359.1"/>
    </source>
</evidence>
<dbReference type="AlphaFoldDB" id="A0A183B7A1"/>
<evidence type="ECO:0000256" key="1">
    <source>
        <dbReference type="ARBA" id="ARBA00022723"/>
    </source>
</evidence>
<keyword evidence="7" id="KW-1185">Reference proteome</keyword>
<reference evidence="8" key="1">
    <citation type="submission" date="2016-06" db="UniProtKB">
        <authorList>
            <consortium name="WormBaseParasite"/>
        </authorList>
    </citation>
    <scope>IDENTIFICATION</scope>
</reference>
<feature type="binding site" evidence="4">
    <location>
        <position position="76"/>
    </location>
    <ligand>
        <name>Zn(2+)</name>
        <dbReference type="ChEBI" id="CHEBI:29105"/>
        <label>2</label>
    </ligand>
</feature>
<dbReference type="WBParaSite" id="ECPE_0001512601-mRNA-1">
    <property type="protein sequence ID" value="ECPE_0001512601-mRNA-1"/>
    <property type="gene ID" value="ECPE_0001512601"/>
</dbReference>
<dbReference type="InterPro" id="IPR002073">
    <property type="entry name" value="PDEase_catalytic_dom"/>
</dbReference>
<proteinExistence type="predicted"/>
<protein>
    <submittedName>
        <fullName evidence="8">PDEase domain-containing protein</fullName>
    </submittedName>
</protein>
<dbReference type="InterPro" id="IPR023174">
    <property type="entry name" value="PDEase_CS"/>
</dbReference>
<dbReference type="PRINTS" id="PR00387">
    <property type="entry name" value="PDIESTERASE1"/>
</dbReference>
<evidence type="ECO:0000313" key="7">
    <source>
        <dbReference type="Proteomes" id="UP000272942"/>
    </source>
</evidence>
<dbReference type="PANTHER" id="PTHR11347">
    <property type="entry name" value="CYCLIC NUCLEOTIDE PHOSPHODIESTERASE"/>
    <property type="match status" value="1"/>
</dbReference>
<gene>
    <name evidence="6" type="ORF">ECPE_LOCUS15087</name>
</gene>
<dbReference type="SUPFAM" id="SSF109604">
    <property type="entry name" value="HD-domain/PDEase-like"/>
    <property type="match status" value="1"/>
</dbReference>
<dbReference type="PROSITE" id="PS51845">
    <property type="entry name" value="PDEASE_I_2"/>
    <property type="match status" value="1"/>
</dbReference>
<name>A0A183B7A1_9TREM</name>
<feature type="active site" description="Proton donor" evidence="3">
    <location>
        <position position="35"/>
    </location>
</feature>
<dbReference type="Proteomes" id="UP000272942">
    <property type="component" value="Unassembled WGS sequence"/>
</dbReference>
<evidence type="ECO:0000256" key="4">
    <source>
        <dbReference type="PIRSR" id="PIRSR623088-3"/>
    </source>
</evidence>
<evidence type="ECO:0000313" key="8">
    <source>
        <dbReference type="WBParaSite" id="ECPE_0001512601-mRNA-1"/>
    </source>
</evidence>